<keyword evidence="2" id="KW-1185">Reference proteome</keyword>
<proteinExistence type="predicted"/>
<comment type="caution">
    <text evidence="1">The sequence shown here is derived from an EMBL/GenBank/DDBJ whole genome shotgun (WGS) entry which is preliminary data.</text>
</comment>
<dbReference type="Proteomes" id="UP001604277">
    <property type="component" value="Unassembled WGS sequence"/>
</dbReference>
<name>A0ABD1PV80_9LAMI</name>
<evidence type="ECO:0000313" key="1">
    <source>
        <dbReference type="EMBL" id="KAL2467770.1"/>
    </source>
</evidence>
<reference evidence="2" key="1">
    <citation type="submission" date="2024-07" db="EMBL/GenBank/DDBJ databases">
        <title>Two chromosome-level genome assemblies of Korean endemic species Abeliophyllum distichum and Forsythia ovata (Oleaceae).</title>
        <authorList>
            <person name="Jang H."/>
        </authorList>
    </citation>
    <scope>NUCLEOTIDE SEQUENCE [LARGE SCALE GENOMIC DNA]</scope>
</reference>
<gene>
    <name evidence="1" type="ORF">Fot_51295</name>
</gene>
<protein>
    <submittedName>
        <fullName evidence="1">Uncharacterized protein</fullName>
    </submittedName>
</protein>
<sequence length="104" mass="12145">MESIHFEGTIMFTTLQKKGIKISLRSQRPLIELHGRIKNLGDDYGDLAWKNLWSNGEVKQIILCRDIATPPDGFLISFSIFDMLSMQHELIFLMRMAFSKDIWR</sequence>
<accession>A0ABD1PV80</accession>
<dbReference type="AlphaFoldDB" id="A0ABD1PV80"/>
<dbReference type="EMBL" id="JBFOLJ010000017">
    <property type="protein sequence ID" value="KAL2467770.1"/>
    <property type="molecule type" value="Genomic_DNA"/>
</dbReference>
<evidence type="ECO:0000313" key="2">
    <source>
        <dbReference type="Proteomes" id="UP001604277"/>
    </source>
</evidence>
<organism evidence="1 2">
    <name type="scientific">Forsythia ovata</name>
    <dbReference type="NCBI Taxonomy" id="205694"/>
    <lineage>
        <taxon>Eukaryota</taxon>
        <taxon>Viridiplantae</taxon>
        <taxon>Streptophyta</taxon>
        <taxon>Embryophyta</taxon>
        <taxon>Tracheophyta</taxon>
        <taxon>Spermatophyta</taxon>
        <taxon>Magnoliopsida</taxon>
        <taxon>eudicotyledons</taxon>
        <taxon>Gunneridae</taxon>
        <taxon>Pentapetalae</taxon>
        <taxon>asterids</taxon>
        <taxon>lamiids</taxon>
        <taxon>Lamiales</taxon>
        <taxon>Oleaceae</taxon>
        <taxon>Forsythieae</taxon>
        <taxon>Forsythia</taxon>
    </lineage>
</organism>